<sequence length="66" mass="7179">MKLNLLLGAIFVLSALFAIFALFMYGSMIALGLMGVAALALLAWLFVRRTRRAADHAFNDLTSSSD</sequence>
<organism evidence="2 3">
    <name type="scientific">Ponticaulis profundi</name>
    <dbReference type="NCBI Taxonomy" id="2665222"/>
    <lineage>
        <taxon>Bacteria</taxon>
        <taxon>Pseudomonadati</taxon>
        <taxon>Pseudomonadota</taxon>
        <taxon>Alphaproteobacteria</taxon>
        <taxon>Hyphomonadales</taxon>
        <taxon>Hyphomonadaceae</taxon>
        <taxon>Ponticaulis</taxon>
    </lineage>
</organism>
<name>A0ABW1S5B0_9PROT</name>
<keyword evidence="1" id="KW-0812">Transmembrane</keyword>
<keyword evidence="3" id="KW-1185">Reference proteome</keyword>
<keyword evidence="1" id="KW-0472">Membrane</keyword>
<evidence type="ECO:0000313" key="2">
    <source>
        <dbReference type="EMBL" id="MFC6196562.1"/>
    </source>
</evidence>
<feature type="transmembrane region" description="Helical" evidence="1">
    <location>
        <begin position="29"/>
        <end position="47"/>
    </location>
</feature>
<gene>
    <name evidence="2" type="ORF">ACFQDM_00655</name>
</gene>
<dbReference type="EMBL" id="JBHSSW010000001">
    <property type="protein sequence ID" value="MFC6196562.1"/>
    <property type="molecule type" value="Genomic_DNA"/>
</dbReference>
<evidence type="ECO:0000256" key="1">
    <source>
        <dbReference type="SAM" id="Phobius"/>
    </source>
</evidence>
<dbReference type="RefSeq" id="WP_377374114.1">
    <property type="nucleotide sequence ID" value="NZ_JBHSSW010000001.1"/>
</dbReference>
<reference evidence="3" key="1">
    <citation type="journal article" date="2019" name="Int. J. Syst. Evol. Microbiol.">
        <title>The Global Catalogue of Microorganisms (GCM) 10K type strain sequencing project: providing services to taxonomists for standard genome sequencing and annotation.</title>
        <authorList>
            <consortium name="The Broad Institute Genomics Platform"/>
            <consortium name="The Broad Institute Genome Sequencing Center for Infectious Disease"/>
            <person name="Wu L."/>
            <person name="Ma J."/>
        </authorList>
    </citation>
    <scope>NUCLEOTIDE SEQUENCE [LARGE SCALE GENOMIC DNA]</scope>
    <source>
        <strain evidence="3">CGMCC-1.15741</strain>
    </source>
</reference>
<keyword evidence="1" id="KW-1133">Transmembrane helix</keyword>
<comment type="caution">
    <text evidence="2">The sequence shown here is derived from an EMBL/GenBank/DDBJ whole genome shotgun (WGS) entry which is preliminary data.</text>
</comment>
<protein>
    <recommendedName>
        <fullName evidence="4">CTP synthetase</fullName>
    </recommendedName>
</protein>
<accession>A0ABW1S5B0</accession>
<feature type="transmembrane region" description="Helical" evidence="1">
    <location>
        <begin position="5"/>
        <end position="23"/>
    </location>
</feature>
<evidence type="ECO:0008006" key="4">
    <source>
        <dbReference type="Google" id="ProtNLM"/>
    </source>
</evidence>
<evidence type="ECO:0000313" key="3">
    <source>
        <dbReference type="Proteomes" id="UP001596303"/>
    </source>
</evidence>
<dbReference type="Proteomes" id="UP001596303">
    <property type="component" value="Unassembled WGS sequence"/>
</dbReference>
<proteinExistence type="predicted"/>